<keyword evidence="3" id="KW-1185">Reference proteome</keyword>
<evidence type="ECO:0000256" key="1">
    <source>
        <dbReference type="SAM" id="MobiDB-lite"/>
    </source>
</evidence>
<dbReference type="Gene3D" id="1.20.1290.10">
    <property type="entry name" value="AhpD-like"/>
    <property type="match status" value="2"/>
</dbReference>
<sequence length="401" mass="45019">MPFPNRIPPAEPDQLDERQQQVRTKMGPHGEEGASAMMRTFWHYPEFARSIGRIGTRVTLTNDLGPRLAVLAALRTAWLCDGEYVWSEARAEALIRGLTDAEITAVATASYDSVLTSVETHVVEAVDELHFTHHLTEEKWYRIDRLGPNALLDLMTTYSFILTLCAATNSMGVQLEPGSTGWGLRREALVADGAGHQASRVVPQRVFEVDYTLLSPRQTEQASRMGRRGKPSTSKLQKAMMNYPTFLAAMAPFGKRAIDDTCLPVRVWQIACMRTVWRCDSEYLWSQHRKAGLKIGITDEELLGVAEGPDSTHLQDLDRVVVSAVDEMYDGNRISDANWERFDQFGREGITDLILVYGLYVLQSCVARNFGTTLEPDSIGYLPELQRLRDRQQRAGVKLGE</sequence>
<feature type="region of interest" description="Disordered" evidence="1">
    <location>
        <begin position="1"/>
        <end position="30"/>
    </location>
</feature>
<dbReference type="EMBL" id="BAABGT010000099">
    <property type="protein sequence ID" value="GAA4557088.1"/>
    <property type="molecule type" value="Genomic_DNA"/>
</dbReference>
<feature type="compositionally biased region" description="Pro residues" evidence="1">
    <location>
        <begin position="1"/>
        <end position="11"/>
    </location>
</feature>
<accession>A0ABP8S2E5</accession>
<gene>
    <name evidence="2" type="ORF">GCM10023175_60740</name>
</gene>
<dbReference type="PANTHER" id="PTHR34846">
    <property type="entry name" value="4-CARBOXYMUCONOLACTONE DECARBOXYLASE FAMILY PROTEIN (AFU_ORTHOLOGUE AFUA_6G11590)"/>
    <property type="match status" value="1"/>
</dbReference>
<evidence type="ECO:0000313" key="3">
    <source>
        <dbReference type="Proteomes" id="UP001501598"/>
    </source>
</evidence>
<dbReference type="PANTHER" id="PTHR34846:SF11">
    <property type="entry name" value="4-CARBOXYMUCONOLACTONE DECARBOXYLASE FAMILY PROTEIN (AFU_ORTHOLOGUE AFUA_6G11590)"/>
    <property type="match status" value="1"/>
</dbReference>
<dbReference type="SUPFAM" id="SSF69118">
    <property type="entry name" value="AhpD-like"/>
    <property type="match status" value="2"/>
</dbReference>
<dbReference type="Proteomes" id="UP001501598">
    <property type="component" value="Unassembled WGS sequence"/>
</dbReference>
<proteinExistence type="predicted"/>
<comment type="caution">
    <text evidence="2">The sequence shown here is derived from an EMBL/GenBank/DDBJ whole genome shotgun (WGS) entry which is preliminary data.</text>
</comment>
<dbReference type="InterPro" id="IPR029032">
    <property type="entry name" value="AhpD-like"/>
</dbReference>
<reference evidence="3" key="1">
    <citation type="journal article" date="2019" name="Int. J. Syst. Evol. Microbiol.">
        <title>The Global Catalogue of Microorganisms (GCM) 10K type strain sequencing project: providing services to taxonomists for standard genome sequencing and annotation.</title>
        <authorList>
            <consortium name="The Broad Institute Genomics Platform"/>
            <consortium name="The Broad Institute Genome Sequencing Center for Infectious Disease"/>
            <person name="Wu L."/>
            <person name="Ma J."/>
        </authorList>
    </citation>
    <scope>NUCLEOTIDE SEQUENCE [LARGE SCALE GENOMIC DNA]</scope>
    <source>
        <strain evidence="3">JCM 17906</strain>
    </source>
</reference>
<organism evidence="2 3">
    <name type="scientific">Pseudonocardia xishanensis</name>
    <dbReference type="NCBI Taxonomy" id="630995"/>
    <lineage>
        <taxon>Bacteria</taxon>
        <taxon>Bacillati</taxon>
        <taxon>Actinomycetota</taxon>
        <taxon>Actinomycetes</taxon>
        <taxon>Pseudonocardiales</taxon>
        <taxon>Pseudonocardiaceae</taxon>
        <taxon>Pseudonocardia</taxon>
    </lineage>
</organism>
<name>A0ABP8S2E5_9PSEU</name>
<evidence type="ECO:0000313" key="2">
    <source>
        <dbReference type="EMBL" id="GAA4557088.1"/>
    </source>
</evidence>
<evidence type="ECO:0008006" key="4">
    <source>
        <dbReference type="Google" id="ProtNLM"/>
    </source>
</evidence>
<dbReference type="RefSeq" id="WP_345426153.1">
    <property type="nucleotide sequence ID" value="NZ_BAABGT010000099.1"/>
</dbReference>
<protein>
    <recommendedName>
        <fullName evidence="4">Alkylhydroperoxidase family enzyme</fullName>
    </recommendedName>
</protein>